<dbReference type="HOGENOM" id="CLU_045870_0_0_1"/>
<feature type="domain" description="RRM" evidence="4">
    <location>
        <begin position="80"/>
        <end position="161"/>
    </location>
</feature>
<dbReference type="Pfam" id="PF00076">
    <property type="entry name" value="RRM_1"/>
    <property type="match status" value="1"/>
</dbReference>
<feature type="compositionally biased region" description="Basic and acidic residues" evidence="3">
    <location>
        <begin position="205"/>
        <end position="223"/>
    </location>
</feature>
<dbReference type="Proteomes" id="UP000000599">
    <property type="component" value="Chromosome F"/>
</dbReference>
<dbReference type="GeneID" id="2904228"/>
<dbReference type="OMA" id="FNDSAPR"/>
<evidence type="ECO:0000256" key="2">
    <source>
        <dbReference type="PROSITE-ProRule" id="PRU00176"/>
    </source>
</evidence>
<feature type="compositionally biased region" description="Basic and acidic residues" evidence="3">
    <location>
        <begin position="239"/>
        <end position="258"/>
    </location>
</feature>
<dbReference type="InterPro" id="IPR035979">
    <property type="entry name" value="RBD_domain_sf"/>
</dbReference>
<evidence type="ECO:0000256" key="3">
    <source>
        <dbReference type="SAM" id="MobiDB-lite"/>
    </source>
</evidence>
<evidence type="ECO:0000313" key="6">
    <source>
        <dbReference type="Proteomes" id="UP000000599"/>
    </source>
</evidence>
<dbReference type="SMART" id="SM00360">
    <property type="entry name" value="RRM"/>
    <property type="match status" value="1"/>
</dbReference>
<feature type="compositionally biased region" description="Basic and acidic residues" evidence="3">
    <location>
        <begin position="275"/>
        <end position="299"/>
    </location>
</feature>
<dbReference type="Gene3D" id="3.30.70.330">
    <property type="match status" value="1"/>
</dbReference>
<gene>
    <name evidence="5" type="ordered locus">DEHA2F12496g</name>
</gene>
<feature type="compositionally biased region" description="Basic and acidic residues" evidence="3">
    <location>
        <begin position="355"/>
        <end position="365"/>
    </location>
</feature>
<dbReference type="GO" id="GO:0005730">
    <property type="term" value="C:nucleolus"/>
    <property type="evidence" value="ECO:0007669"/>
    <property type="project" value="TreeGrafter"/>
</dbReference>
<feature type="compositionally biased region" description="Basic and acidic residues" evidence="3">
    <location>
        <begin position="316"/>
        <end position="340"/>
    </location>
</feature>
<evidence type="ECO:0000256" key="1">
    <source>
        <dbReference type="ARBA" id="ARBA00022884"/>
    </source>
</evidence>
<dbReference type="InterPro" id="IPR012677">
    <property type="entry name" value="Nucleotide-bd_a/b_plait_sf"/>
</dbReference>
<dbReference type="GO" id="GO:0034057">
    <property type="term" value="F:RNA strand-exchange activity"/>
    <property type="evidence" value="ECO:0007669"/>
    <property type="project" value="EnsemblFungi"/>
</dbReference>
<dbReference type="GO" id="GO:0033592">
    <property type="term" value="F:RNA strand annealing activity"/>
    <property type="evidence" value="ECO:0007669"/>
    <property type="project" value="EnsemblFungi"/>
</dbReference>
<dbReference type="AlphaFoldDB" id="Q6BLL5"/>
<dbReference type="PANTHER" id="PTHR23236:SF11">
    <property type="entry name" value="EUKARYOTIC TRANSLATION INITIATION FACTOR 4H"/>
    <property type="match status" value="1"/>
</dbReference>
<keyword evidence="1 2" id="KW-0694">RNA-binding</keyword>
<dbReference type="VEuPathDB" id="FungiDB:DEHA2F12496g"/>
<dbReference type="InterPro" id="IPR000504">
    <property type="entry name" value="RRM_dom"/>
</dbReference>
<proteinExistence type="predicted"/>
<feature type="region of interest" description="Disordered" evidence="3">
    <location>
        <begin position="36"/>
        <end position="79"/>
    </location>
</feature>
<dbReference type="GO" id="GO:0043024">
    <property type="term" value="F:ribosomal small subunit binding"/>
    <property type="evidence" value="ECO:0007669"/>
    <property type="project" value="EnsemblFungi"/>
</dbReference>
<dbReference type="eggNOG" id="KOG0118">
    <property type="taxonomic scope" value="Eukaryota"/>
</dbReference>
<dbReference type="SUPFAM" id="SSF54928">
    <property type="entry name" value="RNA-binding domain, RBD"/>
    <property type="match status" value="1"/>
</dbReference>
<feature type="compositionally biased region" description="Basic and acidic residues" evidence="3">
    <location>
        <begin position="60"/>
        <end position="73"/>
    </location>
</feature>
<feature type="region of interest" description="Disordered" evidence="3">
    <location>
        <begin position="172"/>
        <end position="425"/>
    </location>
</feature>
<dbReference type="EMBL" id="CR382138">
    <property type="protein sequence ID" value="CAG89257.1"/>
    <property type="molecule type" value="Genomic_DNA"/>
</dbReference>
<sequence length="425" mass="47758">MAPKKSVKMDLGSFLSDNSIGGSWADEEVDMSSIGVPIAGSQGTTGARKEGIYQPQTGFRDNDDSRRERKEFPVPDQPPYRARVANLPWDVEEQDLGRFFEDRMQVQDVITDIKLPVDNMTGKLKGFGFVTFTERGLLEEALNLNMADLNGRKIFVNVAAPQRADVFDMDWRSARGGPMEGGRPPREEVEIDWSSARSSGGLPPRENRGDRGDRPERRPRREEPDIDWTSARSAGGLPPREDRGDRGERPERRPRREEPDLDWGAVRSSAGTLPPREKSGRGERVERGERSERRPKKDEPEFDWGAARSSAGTLPPRERSTRTERQDKKQEPALDWKRGQGLEPRSNSKPSRANKKVDEEKKDNQPKPQKSSFDVLTVESDDEEAQPAKNAEEPKAEQTTTGLEDATSKLSVNNKEGEGWEVVGK</sequence>
<protein>
    <submittedName>
        <fullName evidence="5">DEHA2F12496p</fullName>
    </submittedName>
</protein>
<dbReference type="GO" id="GO:0097010">
    <property type="term" value="P:eukaryotic translation initiation factor 4F complex assembly"/>
    <property type="evidence" value="ECO:0007669"/>
    <property type="project" value="EnsemblFungi"/>
</dbReference>
<dbReference type="PROSITE" id="PS50102">
    <property type="entry name" value="RRM"/>
    <property type="match status" value="1"/>
</dbReference>
<accession>Q6BLL5</accession>
<keyword evidence="6" id="KW-1185">Reference proteome</keyword>
<name>Q6BLL5_DEBHA</name>
<dbReference type="KEGG" id="dha:DEHA2F12496g"/>
<dbReference type="STRING" id="284592.Q6BLL5"/>
<dbReference type="InParanoid" id="Q6BLL5"/>
<dbReference type="FunCoup" id="Q6BLL5">
    <property type="interactions" value="50"/>
</dbReference>
<dbReference type="PANTHER" id="PTHR23236">
    <property type="entry name" value="EUKARYOTIC TRANSLATION INITIATION FACTOR 4B/4H"/>
    <property type="match status" value="1"/>
</dbReference>
<organism evidence="5 6">
    <name type="scientific">Debaryomyces hansenii (strain ATCC 36239 / CBS 767 / BCRC 21394 / JCM 1990 / NBRC 0083 / IGC 2968)</name>
    <name type="common">Yeast</name>
    <name type="synonym">Torulaspora hansenii</name>
    <dbReference type="NCBI Taxonomy" id="284592"/>
    <lineage>
        <taxon>Eukaryota</taxon>
        <taxon>Fungi</taxon>
        <taxon>Dikarya</taxon>
        <taxon>Ascomycota</taxon>
        <taxon>Saccharomycotina</taxon>
        <taxon>Pichiomycetes</taxon>
        <taxon>Debaryomycetaceae</taxon>
        <taxon>Debaryomyces</taxon>
    </lineage>
</organism>
<dbReference type="GO" id="GO:0001731">
    <property type="term" value="P:formation of translation preinitiation complex"/>
    <property type="evidence" value="ECO:0007669"/>
    <property type="project" value="EnsemblFungi"/>
</dbReference>
<reference evidence="5 6" key="1">
    <citation type="journal article" date="2004" name="Nature">
        <title>Genome evolution in yeasts.</title>
        <authorList>
            <consortium name="Genolevures"/>
            <person name="Dujon B."/>
            <person name="Sherman D."/>
            <person name="Fischer G."/>
            <person name="Durrens P."/>
            <person name="Casaregola S."/>
            <person name="Lafontaine I."/>
            <person name="de Montigny J."/>
            <person name="Marck C."/>
            <person name="Neuveglise C."/>
            <person name="Talla E."/>
            <person name="Goffard N."/>
            <person name="Frangeul L."/>
            <person name="Aigle M."/>
            <person name="Anthouard V."/>
            <person name="Babour A."/>
            <person name="Barbe V."/>
            <person name="Barnay S."/>
            <person name="Blanchin S."/>
            <person name="Beckerich J.M."/>
            <person name="Beyne E."/>
            <person name="Bleykasten C."/>
            <person name="Boisrame A."/>
            <person name="Boyer J."/>
            <person name="Cattolico L."/>
            <person name="Confanioleri F."/>
            <person name="de Daruvar A."/>
            <person name="Despons L."/>
            <person name="Fabre E."/>
            <person name="Fairhead C."/>
            <person name="Ferry-Dumazet H."/>
            <person name="Groppi A."/>
            <person name="Hantraye F."/>
            <person name="Hennequin C."/>
            <person name="Jauniaux N."/>
            <person name="Joyet P."/>
            <person name="Kachouri R."/>
            <person name="Kerrest A."/>
            <person name="Koszul R."/>
            <person name="Lemaire M."/>
            <person name="Lesur I."/>
            <person name="Ma L."/>
            <person name="Muller H."/>
            <person name="Nicaud J.M."/>
            <person name="Nikolski M."/>
            <person name="Oztas S."/>
            <person name="Ozier-Kalogeropoulos O."/>
            <person name="Pellenz S."/>
            <person name="Potier S."/>
            <person name="Richard G.F."/>
            <person name="Straub M.L."/>
            <person name="Suleau A."/>
            <person name="Swennene D."/>
            <person name="Tekaia F."/>
            <person name="Wesolowski-Louvel M."/>
            <person name="Westhof E."/>
            <person name="Wirth B."/>
            <person name="Zeniou-Meyer M."/>
            <person name="Zivanovic I."/>
            <person name="Bolotin-Fukuhara M."/>
            <person name="Thierry A."/>
            <person name="Bouchier C."/>
            <person name="Caudron B."/>
            <person name="Scarpelli C."/>
            <person name="Gaillardin C."/>
            <person name="Weissenbach J."/>
            <person name="Wincker P."/>
            <person name="Souciet J.L."/>
        </authorList>
    </citation>
    <scope>NUCLEOTIDE SEQUENCE [LARGE SCALE GENOMIC DNA]</scope>
    <source>
        <strain evidence="6">ATCC 36239 / CBS 767 / BCRC 21394 / JCM 1990 / NBRC 0083 / IGC 2968</strain>
    </source>
</reference>
<feature type="compositionally biased region" description="Polar residues" evidence="3">
    <location>
        <begin position="397"/>
        <end position="414"/>
    </location>
</feature>
<evidence type="ECO:0000259" key="4">
    <source>
        <dbReference type="PROSITE" id="PS50102"/>
    </source>
</evidence>
<dbReference type="OrthoDB" id="48651at2759"/>
<dbReference type="RefSeq" id="XP_460906.1">
    <property type="nucleotide sequence ID" value="XM_460906.1"/>
</dbReference>
<evidence type="ECO:0000313" key="5">
    <source>
        <dbReference type="EMBL" id="CAG89257.1"/>
    </source>
</evidence>